<proteinExistence type="predicted"/>
<dbReference type="AlphaFoldDB" id="A0A2G5DEC9"/>
<sequence length="76" mass="8264">MLLEHTEIVNGEVEGDDREVSKIQCRNNEILAATILYLQELVGIDCKVLPSVISALCLLLLSHATRNTGTVSLDGN</sequence>
<gene>
    <name evidence="1" type="ORF">AQUCO_02100010v1</name>
</gene>
<organism evidence="1 2">
    <name type="scientific">Aquilegia coerulea</name>
    <name type="common">Rocky mountain columbine</name>
    <dbReference type="NCBI Taxonomy" id="218851"/>
    <lineage>
        <taxon>Eukaryota</taxon>
        <taxon>Viridiplantae</taxon>
        <taxon>Streptophyta</taxon>
        <taxon>Embryophyta</taxon>
        <taxon>Tracheophyta</taxon>
        <taxon>Spermatophyta</taxon>
        <taxon>Magnoliopsida</taxon>
        <taxon>Ranunculales</taxon>
        <taxon>Ranunculaceae</taxon>
        <taxon>Thalictroideae</taxon>
        <taxon>Aquilegia</taxon>
    </lineage>
</organism>
<name>A0A2G5DEC9_AQUCA</name>
<evidence type="ECO:0000313" key="2">
    <source>
        <dbReference type="Proteomes" id="UP000230069"/>
    </source>
</evidence>
<keyword evidence="2" id="KW-1185">Reference proteome</keyword>
<protein>
    <submittedName>
        <fullName evidence="1">Uncharacterized protein</fullName>
    </submittedName>
</protein>
<dbReference type="InParanoid" id="A0A2G5DEC9"/>
<accession>A0A2G5DEC9</accession>
<dbReference type="EMBL" id="KZ305038">
    <property type="protein sequence ID" value="PIA41885.1"/>
    <property type="molecule type" value="Genomic_DNA"/>
</dbReference>
<dbReference type="OrthoDB" id="72892at2759"/>
<dbReference type="Proteomes" id="UP000230069">
    <property type="component" value="Unassembled WGS sequence"/>
</dbReference>
<reference evidence="1 2" key="1">
    <citation type="submission" date="2017-09" db="EMBL/GenBank/DDBJ databases">
        <title>WGS assembly of Aquilegia coerulea Goldsmith.</title>
        <authorList>
            <person name="Hodges S."/>
            <person name="Kramer E."/>
            <person name="Nordborg M."/>
            <person name="Tomkins J."/>
            <person name="Borevitz J."/>
            <person name="Derieg N."/>
            <person name="Yan J."/>
            <person name="Mihaltcheva S."/>
            <person name="Hayes R.D."/>
            <person name="Rokhsar D."/>
        </authorList>
    </citation>
    <scope>NUCLEOTIDE SEQUENCE [LARGE SCALE GENOMIC DNA]</scope>
    <source>
        <strain evidence="2">cv. Goldsmith</strain>
    </source>
</reference>
<evidence type="ECO:0000313" key="1">
    <source>
        <dbReference type="EMBL" id="PIA41885.1"/>
    </source>
</evidence>